<evidence type="ECO:0000256" key="1">
    <source>
        <dbReference type="SAM" id="MobiDB-lite"/>
    </source>
</evidence>
<dbReference type="RefSeq" id="XP_022576885.1">
    <property type="nucleotide sequence ID" value="XM_022722736.1"/>
</dbReference>
<reference evidence="3" key="1">
    <citation type="journal article" date="2017" name="Genome Biol.">
        <title>Comparative genomics reveals high biological diversity and specific adaptations in the industrially and medically important fungal genus Aspergillus.</title>
        <authorList>
            <person name="de Vries R.P."/>
            <person name="Riley R."/>
            <person name="Wiebenga A."/>
            <person name="Aguilar-Osorio G."/>
            <person name="Amillis S."/>
            <person name="Uchima C.A."/>
            <person name="Anderluh G."/>
            <person name="Asadollahi M."/>
            <person name="Askin M."/>
            <person name="Barry K."/>
            <person name="Battaglia E."/>
            <person name="Bayram O."/>
            <person name="Benocci T."/>
            <person name="Braus-Stromeyer S.A."/>
            <person name="Caldana C."/>
            <person name="Canovas D."/>
            <person name="Cerqueira G.C."/>
            <person name="Chen F."/>
            <person name="Chen W."/>
            <person name="Choi C."/>
            <person name="Clum A."/>
            <person name="Dos Santos R.A."/>
            <person name="Damasio A.R."/>
            <person name="Diallinas G."/>
            <person name="Emri T."/>
            <person name="Fekete E."/>
            <person name="Flipphi M."/>
            <person name="Freyberg S."/>
            <person name="Gallo A."/>
            <person name="Gournas C."/>
            <person name="Habgood R."/>
            <person name="Hainaut M."/>
            <person name="Harispe M.L."/>
            <person name="Henrissat B."/>
            <person name="Hilden K.S."/>
            <person name="Hope R."/>
            <person name="Hossain A."/>
            <person name="Karabika E."/>
            <person name="Karaffa L."/>
            <person name="Karanyi Z."/>
            <person name="Krasevec N."/>
            <person name="Kuo A."/>
            <person name="Kusch H."/>
            <person name="LaButti K."/>
            <person name="Lagendijk E.L."/>
            <person name="Lapidus A."/>
            <person name="Levasseur A."/>
            <person name="Lindquist E."/>
            <person name="Lipzen A."/>
            <person name="Logrieco A.F."/>
            <person name="MacCabe A."/>
            <person name="Maekelae M.R."/>
            <person name="Malavazi I."/>
            <person name="Melin P."/>
            <person name="Meyer V."/>
            <person name="Mielnichuk N."/>
            <person name="Miskei M."/>
            <person name="Molnar A.P."/>
            <person name="Mule G."/>
            <person name="Ngan C.Y."/>
            <person name="Orejas M."/>
            <person name="Orosz E."/>
            <person name="Ouedraogo J.P."/>
            <person name="Overkamp K.M."/>
            <person name="Park H.-S."/>
            <person name="Perrone G."/>
            <person name="Piumi F."/>
            <person name="Punt P.J."/>
            <person name="Ram A.F."/>
            <person name="Ramon A."/>
            <person name="Rauscher S."/>
            <person name="Record E."/>
            <person name="Riano-Pachon D.M."/>
            <person name="Robert V."/>
            <person name="Roehrig J."/>
            <person name="Ruller R."/>
            <person name="Salamov A."/>
            <person name="Salih N.S."/>
            <person name="Samson R.A."/>
            <person name="Sandor E."/>
            <person name="Sanguinetti M."/>
            <person name="Schuetze T."/>
            <person name="Sepcic K."/>
            <person name="Shelest E."/>
            <person name="Sherlock G."/>
            <person name="Sophianopoulou V."/>
            <person name="Squina F.M."/>
            <person name="Sun H."/>
            <person name="Susca A."/>
            <person name="Todd R.B."/>
            <person name="Tsang A."/>
            <person name="Unkles S.E."/>
            <person name="van de Wiele N."/>
            <person name="van Rossen-Uffink D."/>
            <person name="Oliveira J.V."/>
            <person name="Vesth T.C."/>
            <person name="Visser J."/>
            <person name="Yu J.-H."/>
            <person name="Zhou M."/>
            <person name="Andersen M.R."/>
            <person name="Archer D.B."/>
            <person name="Baker S.E."/>
            <person name="Benoit I."/>
            <person name="Brakhage A.A."/>
            <person name="Braus G.H."/>
            <person name="Fischer R."/>
            <person name="Frisvad J.C."/>
            <person name="Goldman G.H."/>
            <person name="Houbraken J."/>
            <person name="Oakley B."/>
            <person name="Pocsi I."/>
            <person name="Scazzocchio C."/>
            <person name="Seiboth B."/>
            <person name="vanKuyk P.A."/>
            <person name="Wortman J."/>
            <person name="Dyer P.S."/>
            <person name="Grigoriev I.V."/>
        </authorList>
    </citation>
    <scope>NUCLEOTIDE SEQUENCE [LARGE SCALE GENOMIC DNA]</scope>
    <source>
        <strain evidence="3">CBS 506.65</strain>
    </source>
</reference>
<dbReference type="EMBL" id="KV878360">
    <property type="protein sequence ID" value="OJJ42375.1"/>
    <property type="molecule type" value="Genomic_DNA"/>
</dbReference>
<evidence type="ECO:0000313" key="2">
    <source>
        <dbReference type="EMBL" id="OJJ42375.1"/>
    </source>
</evidence>
<feature type="region of interest" description="Disordered" evidence="1">
    <location>
        <begin position="371"/>
        <end position="410"/>
    </location>
</feature>
<keyword evidence="3" id="KW-1185">Reference proteome</keyword>
<dbReference type="AlphaFoldDB" id="A0A1L9S5E0"/>
<accession>A0A1L9S5E0</accession>
<name>A0A1L9S5E0_9EURO</name>
<gene>
    <name evidence="2" type="ORF">ASPZODRAFT_1313495</name>
</gene>
<protein>
    <submittedName>
        <fullName evidence="2">Uncharacterized protein</fullName>
    </submittedName>
</protein>
<dbReference type="STRING" id="1073090.A0A1L9S5E0"/>
<evidence type="ECO:0000313" key="3">
    <source>
        <dbReference type="Proteomes" id="UP000184188"/>
    </source>
</evidence>
<sequence length="410" mass="43050">MDIPTRYIIPRTAYLTPSKGAVPETALPPGVVAHDSFETLWLPLSGTPDRQAFRIQAKELVFIAGAQYHYRPNTTLYLQCKRAIFLPHPTQPGPSVPVVFHLPGADATQNPPAKPELANKGVDARIEIEEGRPVWYSPKVPRFKEGSGRGAGAGAAGAAGATGARGADAGSLILRADEIDTSRLAAGSEERTFFVARCGGGRGGRGGPGGDGGDGGWGLSSSYDNETTYRMSEDLRAAFEGHHFDNVSRCPLPRDREYATLVQSTFLGGPGGAPGTPGAGGFGGDGGRLEVQCKDDRARARFAVYSTIGIPGDNGPPGAPGATGACGDSKLMTCLKSTVQSDYMSIFTYLCGILGHEHNDLMRQWAGYVGKGEQPPSRPTAGYNPLDEVAARRAAGQRDPLSSPDVVLGI</sequence>
<organism evidence="2 3">
    <name type="scientific">Penicilliopsis zonata CBS 506.65</name>
    <dbReference type="NCBI Taxonomy" id="1073090"/>
    <lineage>
        <taxon>Eukaryota</taxon>
        <taxon>Fungi</taxon>
        <taxon>Dikarya</taxon>
        <taxon>Ascomycota</taxon>
        <taxon>Pezizomycotina</taxon>
        <taxon>Eurotiomycetes</taxon>
        <taxon>Eurotiomycetidae</taxon>
        <taxon>Eurotiales</taxon>
        <taxon>Aspergillaceae</taxon>
        <taxon>Penicilliopsis</taxon>
    </lineage>
</organism>
<dbReference type="VEuPathDB" id="FungiDB:ASPZODRAFT_1313495"/>
<dbReference type="GeneID" id="34609201"/>
<dbReference type="Proteomes" id="UP000184188">
    <property type="component" value="Unassembled WGS sequence"/>
</dbReference>
<dbReference type="OrthoDB" id="10641885at2759"/>
<proteinExistence type="predicted"/>